<evidence type="ECO:0000313" key="2">
    <source>
        <dbReference type="EMBL" id="MDN0049147.1"/>
    </source>
</evidence>
<name>A0ABT7X528_9BACE</name>
<protein>
    <submittedName>
        <fullName evidence="2">tRNA threonylcarbamoyladenosine dehydratase</fullName>
    </submittedName>
</protein>
<keyword evidence="3" id="KW-1185">Reference proteome</keyword>
<accession>A0ABT7X528</accession>
<reference evidence="2" key="1">
    <citation type="submission" date="2023-06" db="EMBL/GenBank/DDBJ databases">
        <authorList>
            <person name="Zeman M."/>
            <person name="Kubasova T."/>
            <person name="Jahodarova E."/>
            <person name="Nykrynova M."/>
            <person name="Rychlik I."/>
        </authorList>
    </citation>
    <scope>NUCLEOTIDE SEQUENCE</scope>
    <source>
        <strain evidence="2">84_SSukc20</strain>
    </source>
</reference>
<comment type="caution">
    <text evidence="2">The sequence shown here is derived from an EMBL/GenBank/DDBJ whole genome shotgun (WGS) entry which is preliminary data.</text>
</comment>
<dbReference type="PANTHER" id="PTHR43267">
    <property type="entry name" value="TRNA THREONYLCARBAMOYLADENOSINE DEHYDRATASE"/>
    <property type="match status" value="1"/>
</dbReference>
<dbReference type="PANTHER" id="PTHR43267:SF1">
    <property type="entry name" value="TRNA THREONYLCARBAMOYLADENOSINE DEHYDRATASE"/>
    <property type="match status" value="1"/>
</dbReference>
<dbReference type="Gene3D" id="3.40.50.720">
    <property type="entry name" value="NAD(P)-binding Rossmann-like Domain"/>
    <property type="match status" value="1"/>
</dbReference>
<evidence type="ECO:0000259" key="1">
    <source>
        <dbReference type="Pfam" id="PF00899"/>
    </source>
</evidence>
<dbReference type="RefSeq" id="WP_301639491.1">
    <property type="nucleotide sequence ID" value="NZ_JAUEII010000012.1"/>
</dbReference>
<dbReference type="Proteomes" id="UP001167871">
    <property type="component" value="Unassembled WGS sequence"/>
</dbReference>
<proteinExistence type="predicted"/>
<dbReference type="SUPFAM" id="SSF69572">
    <property type="entry name" value="Activating enzymes of the ubiquitin-like proteins"/>
    <property type="match status" value="1"/>
</dbReference>
<reference evidence="2" key="2">
    <citation type="submission" date="2024-05" db="EMBL/GenBank/DDBJ databases">
        <title>Identification and characterization of horizontal gene transfer across gut microbiota members of farm animals based on homology search.</title>
        <authorList>
            <person name="Schwarzerova J."/>
            <person name="Nykrynova M."/>
            <person name="Jureckova K."/>
            <person name="Cejkova D."/>
            <person name="Rychlik I."/>
        </authorList>
    </citation>
    <scope>NUCLEOTIDE SEQUENCE</scope>
    <source>
        <strain evidence="2">84_SSukc20</strain>
    </source>
</reference>
<organism evidence="2 3">
    <name type="scientific">Bacteroides gallinaceum</name>
    <dbReference type="NCBI Taxonomy" id="1462571"/>
    <lineage>
        <taxon>Bacteria</taxon>
        <taxon>Pseudomonadati</taxon>
        <taxon>Bacteroidota</taxon>
        <taxon>Bacteroidia</taxon>
        <taxon>Bacteroidales</taxon>
        <taxon>Bacteroidaceae</taxon>
        <taxon>Bacteroides</taxon>
    </lineage>
</organism>
<sequence>MVQEKFMSMTGKEWQQRTELLLGKDKTERLRRAHVLVVGLGGVGAYAAEMLCRAGVGQLTLVDADTVQPSNINRQLPALHSTLGQTKAEVLAVRFRDINPDIQLKVLPVYLKDEAIPALLDSARFDFIVDAIDTVAPKCYLIYHALQRGLKIVSSMGAGAKKDITQIRFADLWETYHCGLSKAVRKRLQKMGVKRKLPVVFSTEQADPEAVMLVDGEQNKKSTAGTVSYMPAVFGCYLAEYVIRKL</sequence>
<gene>
    <name evidence="2" type="ORF">QVO10_07075</name>
</gene>
<dbReference type="InterPro" id="IPR045886">
    <property type="entry name" value="ThiF/MoeB/HesA"/>
</dbReference>
<dbReference type="CDD" id="cd00755">
    <property type="entry name" value="YgdL_like"/>
    <property type="match status" value="1"/>
</dbReference>
<evidence type="ECO:0000313" key="3">
    <source>
        <dbReference type="Proteomes" id="UP001167871"/>
    </source>
</evidence>
<feature type="domain" description="THIF-type NAD/FAD binding fold" evidence="1">
    <location>
        <begin position="21"/>
        <end position="245"/>
    </location>
</feature>
<dbReference type="Pfam" id="PF00899">
    <property type="entry name" value="ThiF"/>
    <property type="match status" value="1"/>
</dbReference>
<dbReference type="EMBL" id="JAUEII010000012">
    <property type="protein sequence ID" value="MDN0049147.1"/>
    <property type="molecule type" value="Genomic_DNA"/>
</dbReference>
<dbReference type="InterPro" id="IPR000594">
    <property type="entry name" value="ThiF_NAD_FAD-bd"/>
</dbReference>
<dbReference type="InterPro" id="IPR035985">
    <property type="entry name" value="Ubiquitin-activating_enz"/>
</dbReference>